<dbReference type="GO" id="GO:0005085">
    <property type="term" value="F:guanyl-nucleotide exchange factor activity"/>
    <property type="evidence" value="ECO:0007669"/>
    <property type="project" value="TreeGrafter"/>
</dbReference>
<reference evidence="4" key="1">
    <citation type="journal article" date="2008" name="BMC Genomics">
        <title>A conifer genomics resource of 200,000 spruce (Picea spp.) ESTs and 6,464 high-quality, sequence-finished full-length cDNAs for Sitka spruce (Picea sitchensis).</title>
        <authorList>
            <person name="Ralph S.G."/>
            <person name="Chun H.J."/>
            <person name="Kolosova N."/>
            <person name="Cooper D."/>
            <person name="Oddy C."/>
            <person name="Ritland C.E."/>
            <person name="Kirkpatrick R."/>
            <person name="Moore R."/>
            <person name="Barber S."/>
            <person name="Holt R.A."/>
            <person name="Jones S.J."/>
            <person name="Marra M.A."/>
            <person name="Douglas C.J."/>
            <person name="Ritland K."/>
            <person name="Bohlmann J."/>
        </authorList>
    </citation>
    <scope>NUCLEOTIDE SEQUENCE</scope>
    <source>
        <tissue evidence="4">Bark</tissue>
    </source>
</reference>
<evidence type="ECO:0000256" key="2">
    <source>
        <dbReference type="ARBA" id="ARBA00022448"/>
    </source>
</evidence>
<evidence type="ECO:0008006" key="5">
    <source>
        <dbReference type="Google" id="ProtNLM"/>
    </source>
</evidence>
<dbReference type="Pfam" id="PF04603">
    <property type="entry name" value="Mog1"/>
    <property type="match status" value="1"/>
</dbReference>
<evidence type="ECO:0000256" key="1">
    <source>
        <dbReference type="ARBA" id="ARBA00010307"/>
    </source>
</evidence>
<accession>A9NPW5</accession>
<evidence type="ECO:0000313" key="4">
    <source>
        <dbReference type="EMBL" id="ABK22676.1"/>
    </source>
</evidence>
<proteinExistence type="evidence at transcript level"/>
<dbReference type="InterPro" id="IPR007681">
    <property type="entry name" value="Mog1"/>
</dbReference>
<dbReference type="AlphaFoldDB" id="A9NPW5"/>
<dbReference type="EMBL" id="EF083327">
    <property type="protein sequence ID" value="ABK22676.1"/>
    <property type="molecule type" value="mRNA"/>
</dbReference>
<sequence length="205" mass="21989">MPDFAVPVEPCVERPLFGGAIACTFPQRFQDLSNIREVPDHQEVFADPNRDESLIVELLDLKHDVADNQSASWFLQDLANEQDSAGDLVVESVSVVAPSDVPFLDPATVVTAVVGQMAVSKGRQGREACNIVRVYLANIRLKGVGTDVLITAYEPLMISALSESAATVGPGAPVPAAATGCMPVVEAFKLCLATFKIHNWRLFGP</sequence>
<dbReference type="PANTHER" id="PTHR15837:SF0">
    <property type="entry name" value="RAN GUANINE NUCLEOTIDE RELEASE FACTOR"/>
    <property type="match status" value="1"/>
</dbReference>
<keyword evidence="2" id="KW-0813">Transport</keyword>
<dbReference type="GO" id="GO:0005634">
    <property type="term" value="C:nucleus"/>
    <property type="evidence" value="ECO:0007669"/>
    <property type="project" value="TreeGrafter"/>
</dbReference>
<protein>
    <recommendedName>
        <fullName evidence="5">Ran guanine nucleotide release factor</fullName>
    </recommendedName>
</protein>
<organism evidence="4">
    <name type="scientific">Picea sitchensis</name>
    <name type="common">Sitka spruce</name>
    <name type="synonym">Pinus sitchensis</name>
    <dbReference type="NCBI Taxonomy" id="3332"/>
    <lineage>
        <taxon>Eukaryota</taxon>
        <taxon>Viridiplantae</taxon>
        <taxon>Streptophyta</taxon>
        <taxon>Embryophyta</taxon>
        <taxon>Tracheophyta</taxon>
        <taxon>Spermatophyta</taxon>
        <taxon>Pinopsida</taxon>
        <taxon>Pinidae</taxon>
        <taxon>Conifers I</taxon>
        <taxon>Pinales</taxon>
        <taxon>Pinaceae</taxon>
        <taxon>Picea</taxon>
    </lineage>
</organism>
<evidence type="ECO:0000256" key="3">
    <source>
        <dbReference type="ARBA" id="ARBA00022927"/>
    </source>
</evidence>
<dbReference type="InterPro" id="IPR016123">
    <property type="entry name" value="Mog1/PsbP_a/b/a-sand"/>
</dbReference>
<dbReference type="Gene3D" id="3.40.1000.10">
    <property type="entry name" value="Mog1/PsbP, alpha/beta/alpha sandwich"/>
    <property type="match status" value="1"/>
</dbReference>
<dbReference type="PANTHER" id="PTHR15837">
    <property type="entry name" value="RAN GUANINE NUCLEOTIDE RELEASE FACTOR"/>
    <property type="match status" value="1"/>
</dbReference>
<dbReference type="GO" id="GO:0031267">
    <property type="term" value="F:small GTPase binding"/>
    <property type="evidence" value="ECO:0007669"/>
    <property type="project" value="TreeGrafter"/>
</dbReference>
<keyword evidence="3" id="KW-0653">Protein transport</keyword>
<name>A9NPW5_PICSI</name>
<dbReference type="GO" id="GO:0006606">
    <property type="term" value="P:protein import into nucleus"/>
    <property type="evidence" value="ECO:0007669"/>
    <property type="project" value="TreeGrafter"/>
</dbReference>
<comment type="similarity">
    <text evidence="1">Belongs to the MOG1 family.</text>
</comment>
<dbReference type="SUPFAM" id="SSF55724">
    <property type="entry name" value="Mog1p/PsbP-like"/>
    <property type="match status" value="1"/>
</dbReference>